<dbReference type="Proteomes" id="UP000257559">
    <property type="component" value="Chromosome"/>
</dbReference>
<protein>
    <submittedName>
        <fullName evidence="1">Uncharacterized protein</fullName>
    </submittedName>
</protein>
<sequence length="65" mass="7409">MDLFVKIALTSAFTTFFLTIQAFLNISGTKSKVKQNVDKINEIVDLVQNKETLEQEDVDNIFEVL</sequence>
<dbReference type="KEGG" id="medw:NCTC10132_00111"/>
<evidence type="ECO:0000313" key="1">
    <source>
        <dbReference type="EMBL" id="SYV96777.1"/>
    </source>
</evidence>
<reference evidence="2" key="1">
    <citation type="submission" date="2018-06" db="EMBL/GenBank/DDBJ databases">
        <authorList>
            <consortium name="Pathogen Informatics"/>
        </authorList>
    </citation>
    <scope>NUCLEOTIDE SEQUENCE [LARGE SCALE GENOMIC DNA]</scope>
    <source>
        <strain evidence="2">NCTC10132</strain>
    </source>
</reference>
<keyword evidence="2" id="KW-1185">Reference proteome</keyword>
<dbReference type="AlphaFoldDB" id="A0A3B0PLX4"/>
<evidence type="ECO:0000313" key="2">
    <source>
        <dbReference type="Proteomes" id="UP000257559"/>
    </source>
</evidence>
<organism evidence="1 2">
    <name type="scientific">Mycoplasmopsis edwardii</name>
    <dbReference type="NCBI Taxonomy" id="53558"/>
    <lineage>
        <taxon>Bacteria</taxon>
        <taxon>Bacillati</taxon>
        <taxon>Mycoplasmatota</taxon>
        <taxon>Mycoplasmoidales</taxon>
        <taxon>Metamycoplasmataceae</taxon>
        <taxon>Mycoplasmopsis</taxon>
    </lineage>
</organism>
<gene>
    <name evidence="1" type="ORF">NCTC10132_00111</name>
</gene>
<dbReference type="EMBL" id="LS991951">
    <property type="protein sequence ID" value="SYV96777.1"/>
    <property type="molecule type" value="Genomic_DNA"/>
</dbReference>
<proteinExistence type="predicted"/>
<accession>A0A3B0PLX4</accession>
<name>A0A3B0PLX4_9BACT</name>